<proteinExistence type="predicted"/>
<dbReference type="GO" id="GO:0006122">
    <property type="term" value="P:mitochondrial electron transport, ubiquinol to cytochrome c"/>
    <property type="evidence" value="ECO:0007669"/>
    <property type="project" value="EnsemblFungi"/>
</dbReference>
<sequence>MLRSNIIKNLSTKRFYSEVLNSSKLQITDLSNGIIVATTNNLSNPADPPTIGLTFGSGSSSETPYNNGISNITSKIFQNNSNLAQASQNGFKLNSIVEREYQNYSVTLNNKDTLGALKFLQNSFGENNKSLSEANVAEAKSKVLNQLEQFEAVDQNSRIIEHLHSTAFQNTPLSLPKRGTVESVENVETSDVQAFANKNFTNSNVVIVGSGFNDVVAHKEFVKQVDSIISLNNSELIPKDQLKPVAKSTFLGSEVRLRDDTLPKAWITIAVESEPLTSPDYLTAKLASEIFGSYNAFEPRSRLQGVKLLDNLQEYQLCETFNHFNYSYNNTGLWGFSTVTTNFSQIDDLLHFTLKQWNRLTISITEQELARGKALLKLKLGLPVSNSINNSIIGSNILSQVSPIDQPNDSTNLLETYKKIDSITIADMKNWASKRLWDQDIAIAGAGQIEGLLDYMRMRNDMSMMRW</sequence>
<dbReference type="InterPro" id="IPR011249">
    <property type="entry name" value="Metalloenz_LuxS/M16"/>
</dbReference>
<dbReference type="PANTHER" id="PTHR11851:SF126">
    <property type="entry name" value="CYTOCHROME B-C1 COMPLEX SUBUNIT 1, MITOCHONDRIAL"/>
    <property type="match status" value="1"/>
</dbReference>
<dbReference type="OMA" id="DSGLWGF"/>
<evidence type="ECO:0000313" key="3">
    <source>
        <dbReference type="EMBL" id="CCH61810.1"/>
    </source>
</evidence>
<dbReference type="InterPro" id="IPR050361">
    <property type="entry name" value="MPP/UQCRC_Complex"/>
</dbReference>
<evidence type="ECO:0008006" key="5">
    <source>
        <dbReference type="Google" id="ProtNLM"/>
    </source>
</evidence>
<dbReference type="eggNOG" id="KOG0960">
    <property type="taxonomic scope" value="Eukaryota"/>
</dbReference>
<evidence type="ECO:0000313" key="4">
    <source>
        <dbReference type="Proteomes" id="UP000002866"/>
    </source>
</evidence>
<dbReference type="FunCoup" id="I2H608">
    <property type="interactions" value="465"/>
</dbReference>
<protein>
    <recommendedName>
        <fullName evidence="5">Peptidase M16 C-terminal domain-containing protein</fullName>
    </recommendedName>
</protein>
<dbReference type="GO" id="GO:0046872">
    <property type="term" value="F:metal ion binding"/>
    <property type="evidence" value="ECO:0007669"/>
    <property type="project" value="InterPro"/>
</dbReference>
<dbReference type="RefSeq" id="XP_004181329.1">
    <property type="nucleotide sequence ID" value="XM_004181281.1"/>
</dbReference>
<dbReference type="GO" id="GO:0008121">
    <property type="term" value="F:quinol-cytochrome-c reductase activity"/>
    <property type="evidence" value="ECO:0007669"/>
    <property type="project" value="EnsemblFungi"/>
</dbReference>
<organism evidence="3 4">
    <name type="scientific">Henningerozyma blattae (strain ATCC 34711 / CBS 6284 / DSM 70876 / NBRC 10599 / NRRL Y-10934 / UCD 77-7)</name>
    <name type="common">Yeast</name>
    <name type="synonym">Tetrapisispora blattae</name>
    <dbReference type="NCBI Taxonomy" id="1071380"/>
    <lineage>
        <taxon>Eukaryota</taxon>
        <taxon>Fungi</taxon>
        <taxon>Dikarya</taxon>
        <taxon>Ascomycota</taxon>
        <taxon>Saccharomycotina</taxon>
        <taxon>Saccharomycetes</taxon>
        <taxon>Saccharomycetales</taxon>
        <taxon>Saccharomycetaceae</taxon>
        <taxon>Henningerozyma</taxon>
    </lineage>
</organism>
<dbReference type="PANTHER" id="PTHR11851">
    <property type="entry name" value="METALLOPROTEASE"/>
    <property type="match status" value="1"/>
</dbReference>
<dbReference type="AlphaFoldDB" id="I2H608"/>
<dbReference type="SUPFAM" id="SSF63411">
    <property type="entry name" value="LuxS/MPP-like metallohydrolase"/>
    <property type="match status" value="2"/>
</dbReference>
<accession>I2H608</accession>
<dbReference type="GeneID" id="14497074"/>
<gene>
    <name evidence="3" type="primary">TBLA0F02710</name>
    <name evidence="3" type="ORF">TBLA_0F02710</name>
</gene>
<dbReference type="EMBL" id="HE806321">
    <property type="protein sequence ID" value="CCH61810.1"/>
    <property type="molecule type" value="Genomic_DNA"/>
</dbReference>
<dbReference type="GO" id="GO:0006627">
    <property type="term" value="P:protein processing involved in protein targeting to mitochondrion"/>
    <property type="evidence" value="ECO:0007669"/>
    <property type="project" value="TreeGrafter"/>
</dbReference>
<dbReference type="InterPro" id="IPR007863">
    <property type="entry name" value="Peptidase_M16_C"/>
</dbReference>
<dbReference type="HOGENOM" id="CLU_009902_4_2_1"/>
<dbReference type="GO" id="GO:0005743">
    <property type="term" value="C:mitochondrial inner membrane"/>
    <property type="evidence" value="ECO:0007669"/>
    <property type="project" value="EnsemblFungi"/>
</dbReference>
<keyword evidence="4" id="KW-1185">Reference proteome</keyword>
<feature type="domain" description="Peptidase M16 C-terminal" evidence="2">
    <location>
        <begin position="190"/>
        <end position="375"/>
    </location>
</feature>
<dbReference type="STRING" id="1071380.I2H608"/>
<feature type="domain" description="Peptidase M16 N-terminal" evidence="1">
    <location>
        <begin position="45"/>
        <end position="178"/>
    </location>
</feature>
<dbReference type="GO" id="GO:0045275">
    <property type="term" value="C:respiratory chain complex III"/>
    <property type="evidence" value="ECO:0007669"/>
    <property type="project" value="EnsemblFungi"/>
</dbReference>
<dbReference type="Proteomes" id="UP000002866">
    <property type="component" value="Chromosome 6"/>
</dbReference>
<dbReference type="GO" id="GO:0004222">
    <property type="term" value="F:metalloendopeptidase activity"/>
    <property type="evidence" value="ECO:0007669"/>
    <property type="project" value="TreeGrafter"/>
</dbReference>
<dbReference type="Pfam" id="PF05193">
    <property type="entry name" value="Peptidase_M16_C"/>
    <property type="match status" value="1"/>
</dbReference>
<dbReference type="InParanoid" id="I2H608"/>
<reference evidence="3 4" key="1">
    <citation type="journal article" date="2011" name="Proc. Natl. Acad. Sci. U.S.A.">
        <title>Evolutionary erosion of yeast sex chromosomes by mating-type switching accidents.</title>
        <authorList>
            <person name="Gordon J.L."/>
            <person name="Armisen D."/>
            <person name="Proux-Wera E."/>
            <person name="Oheigeartaigh S.S."/>
            <person name="Byrne K.P."/>
            <person name="Wolfe K.H."/>
        </authorList>
    </citation>
    <scope>NUCLEOTIDE SEQUENCE [LARGE SCALE GENOMIC DNA]</scope>
    <source>
        <strain evidence="4">ATCC 34711 / CBS 6284 / DSM 70876 / NBRC 10599 / NRRL Y-10934 / UCD 77-7</strain>
    </source>
</reference>
<evidence type="ECO:0000259" key="1">
    <source>
        <dbReference type="Pfam" id="PF00675"/>
    </source>
</evidence>
<evidence type="ECO:0000259" key="2">
    <source>
        <dbReference type="Pfam" id="PF05193"/>
    </source>
</evidence>
<name>I2H608_HENB6</name>
<dbReference type="InterPro" id="IPR011765">
    <property type="entry name" value="Pept_M16_N"/>
</dbReference>
<dbReference type="KEGG" id="tbl:TBLA_0F02710"/>
<dbReference type="Pfam" id="PF00675">
    <property type="entry name" value="Peptidase_M16"/>
    <property type="match status" value="1"/>
</dbReference>
<dbReference type="Gene3D" id="3.30.830.10">
    <property type="entry name" value="Metalloenzyme, LuxS/M16 peptidase-like"/>
    <property type="match status" value="2"/>
</dbReference>
<dbReference type="OrthoDB" id="10251424at2759"/>